<dbReference type="Proteomes" id="UP000723463">
    <property type="component" value="Unassembled WGS sequence"/>
</dbReference>
<comment type="caution">
    <text evidence="11">The sequence shown here is derived from an EMBL/GenBank/DDBJ whole genome shotgun (WGS) entry which is preliminary data.</text>
</comment>
<dbReference type="GO" id="GO:0005730">
    <property type="term" value="C:nucleolus"/>
    <property type="evidence" value="ECO:0007669"/>
    <property type="project" value="TreeGrafter"/>
</dbReference>
<feature type="compositionally biased region" description="Basic and acidic residues" evidence="9">
    <location>
        <begin position="834"/>
        <end position="848"/>
    </location>
</feature>
<evidence type="ECO:0000256" key="6">
    <source>
        <dbReference type="ARBA" id="ARBA00022839"/>
    </source>
</evidence>
<comment type="subcellular location">
    <subcellularLocation>
        <location evidence="1">Nucleus</location>
    </subcellularLocation>
</comment>
<dbReference type="Gene3D" id="1.10.150.80">
    <property type="entry name" value="HRDC domain"/>
    <property type="match status" value="1"/>
</dbReference>
<dbReference type="PANTHER" id="PTHR12124:SF47">
    <property type="entry name" value="EXOSOME COMPONENT 10"/>
    <property type="match status" value="1"/>
</dbReference>
<protein>
    <submittedName>
        <fullName evidence="11">Exosome nuclease subunit</fullName>
    </submittedName>
</protein>
<dbReference type="PANTHER" id="PTHR12124">
    <property type="entry name" value="POLYMYOSITIS/SCLERODERMA AUTOANTIGEN-RELATED"/>
    <property type="match status" value="1"/>
</dbReference>
<accession>A0A9P6FE95</accession>
<dbReference type="SMART" id="SM00474">
    <property type="entry name" value="35EXOc"/>
    <property type="match status" value="1"/>
</dbReference>
<reference evidence="11" key="1">
    <citation type="journal article" date="2020" name="Fungal Divers.">
        <title>Resolving the Mortierellaceae phylogeny through synthesis of multi-gene phylogenetics and phylogenomics.</title>
        <authorList>
            <person name="Vandepol N."/>
            <person name="Liber J."/>
            <person name="Desiro A."/>
            <person name="Na H."/>
            <person name="Kennedy M."/>
            <person name="Barry K."/>
            <person name="Grigoriev I.V."/>
            <person name="Miller A.N."/>
            <person name="O'Donnell K."/>
            <person name="Stajich J.E."/>
            <person name="Bonito G."/>
        </authorList>
    </citation>
    <scope>NUCLEOTIDE SEQUENCE</scope>
    <source>
        <strain evidence="11">NRRL 2591</strain>
    </source>
</reference>
<dbReference type="Pfam" id="PF00570">
    <property type="entry name" value="HRDC"/>
    <property type="match status" value="1"/>
</dbReference>
<feature type="region of interest" description="Disordered" evidence="9">
    <location>
        <begin position="548"/>
        <end position="583"/>
    </location>
</feature>
<dbReference type="InterPro" id="IPR049559">
    <property type="entry name" value="Rrp6p-like_exo"/>
</dbReference>
<dbReference type="GO" id="GO:0071039">
    <property type="term" value="P:nuclear polyadenylation-dependent CUT catabolic process"/>
    <property type="evidence" value="ECO:0007669"/>
    <property type="project" value="TreeGrafter"/>
</dbReference>
<dbReference type="SMART" id="SM00341">
    <property type="entry name" value="HRDC"/>
    <property type="match status" value="1"/>
</dbReference>
<name>A0A9P6FE95_9FUNG</name>
<keyword evidence="4" id="KW-0378">Hydrolase</keyword>
<evidence type="ECO:0000256" key="9">
    <source>
        <dbReference type="SAM" id="MobiDB-lite"/>
    </source>
</evidence>
<organism evidence="11 12">
    <name type="scientific">Mortierella hygrophila</name>
    <dbReference type="NCBI Taxonomy" id="979708"/>
    <lineage>
        <taxon>Eukaryota</taxon>
        <taxon>Fungi</taxon>
        <taxon>Fungi incertae sedis</taxon>
        <taxon>Mucoromycota</taxon>
        <taxon>Mortierellomycotina</taxon>
        <taxon>Mortierellomycetes</taxon>
        <taxon>Mortierellales</taxon>
        <taxon>Mortierellaceae</taxon>
        <taxon>Mortierella</taxon>
    </lineage>
</organism>
<dbReference type="FunFam" id="3.30.420.10:FF:000059">
    <property type="entry name" value="Exosome complex exonuclease Rrp6"/>
    <property type="match status" value="1"/>
</dbReference>
<dbReference type="InterPro" id="IPR010997">
    <property type="entry name" value="HRDC-like_sf"/>
</dbReference>
<feature type="domain" description="HRDC" evidence="10">
    <location>
        <begin position="449"/>
        <end position="529"/>
    </location>
</feature>
<dbReference type="GO" id="GO:0071038">
    <property type="term" value="P:TRAMP-dependent tRNA surveillance pathway"/>
    <property type="evidence" value="ECO:0007669"/>
    <property type="project" value="TreeGrafter"/>
</dbReference>
<dbReference type="GO" id="GO:0071044">
    <property type="term" value="P:histone mRNA catabolic process"/>
    <property type="evidence" value="ECO:0007669"/>
    <property type="project" value="TreeGrafter"/>
</dbReference>
<feature type="compositionally biased region" description="Basic and acidic residues" evidence="9">
    <location>
        <begin position="712"/>
        <end position="725"/>
    </location>
</feature>
<dbReference type="Pfam" id="PF01612">
    <property type="entry name" value="DNA_pol_A_exo1"/>
    <property type="match status" value="1"/>
</dbReference>
<comment type="similarity">
    <text evidence="8">Belongs to the exosome component 10/RRP6 family.</text>
</comment>
<evidence type="ECO:0000256" key="4">
    <source>
        <dbReference type="ARBA" id="ARBA00022801"/>
    </source>
</evidence>
<evidence type="ECO:0000256" key="8">
    <source>
        <dbReference type="ARBA" id="ARBA00043957"/>
    </source>
</evidence>
<dbReference type="InterPro" id="IPR045092">
    <property type="entry name" value="Rrp6-like"/>
</dbReference>
<sequence length="865" mass="96741">MATTKDIIADFESWQTKLFQTLVKATKAANAIPAGDVSFYKTLDRDFANNMKEASASTLDMCNGILRQAGGQSVEELKDGDDMKDRFDIIVDVVDNMLEKVDVVMDEMKAPRKKGGAAIAQSAPVVALAKSNKLEYKLIHAQNIARPQLRFPDPVDNSSTPFVRKITYKPNAKVDLNYGMDLNSDTPSELIEQPHPYEYEIKHLEYPEHMFEQRPEQLYHPFDTTSAIWVETEEELKEMCKSLEVQREIAIDLEHHDYRSFQGFVSLMQISTRDQDYIIDTLELRGSLHLLNQAFTDPKIVKIFHGADHDIIWLQRDFGVYIVNLFDTYHASKLLEFGAHSLAHLLKLYADYDADKRYQLADWRIRPLPKEMLNYARSDTHFLLYVYDRMRNALLDKSNPVTHNLLHATLQRSAETSLKRHTKEIYDAEGGDGPGGWRNLYSKWNRALNGQQFAVFKALHAWRDQMAREEDESIRYVLPNHMMFTLAEKMPEESAAVLACCNPVPPPVRMHATDLALLIAQTKSRVSSLAASQKVVEIQVPVHVRFDPKTGLQGTDEAKSSTDAHASSTTSAPAAKAATSSSQSGKSLVASSSSMFQSTLGPIANRPVVDPKPFMAKRSGMFGDMSTSKASKEAQEAEERASRIMYELSVQRESAAPVFKEIDSVVLVQPEPEKEAAPAAEEEVVFVPQEERATKKRTDVLVLNTMSKKRSRALDEDRAELRQEEQETEGETGSGVSSAVEGGDNDDVVAIKKKKSKKEKKEKGSASTSLSATPASSAPGTDNEEDGFQPFDYSTVQSVVDGTIDDAINKKRKKQRKQAAPAANAPPAPFDPYNKLEEKKELQKKDASFSRAPKSGSRSMSYARK</sequence>
<feature type="region of interest" description="Disordered" evidence="9">
    <location>
        <begin position="695"/>
        <end position="865"/>
    </location>
</feature>
<dbReference type="InterPro" id="IPR012337">
    <property type="entry name" value="RNaseH-like_sf"/>
</dbReference>
<dbReference type="GO" id="GO:0003727">
    <property type="term" value="F:single-stranded RNA binding"/>
    <property type="evidence" value="ECO:0007669"/>
    <property type="project" value="TreeGrafter"/>
</dbReference>
<keyword evidence="12" id="KW-1185">Reference proteome</keyword>
<dbReference type="CDD" id="cd06147">
    <property type="entry name" value="Rrp6p_like_exo"/>
    <property type="match status" value="1"/>
</dbReference>
<dbReference type="Gene3D" id="3.30.420.10">
    <property type="entry name" value="Ribonuclease H-like superfamily/Ribonuclease H"/>
    <property type="match status" value="1"/>
</dbReference>
<dbReference type="SUPFAM" id="SSF53098">
    <property type="entry name" value="Ribonuclease H-like"/>
    <property type="match status" value="1"/>
</dbReference>
<feature type="compositionally biased region" description="Low complexity" evidence="9">
    <location>
        <begin position="563"/>
        <end position="583"/>
    </location>
</feature>
<dbReference type="GO" id="GO:0071040">
    <property type="term" value="P:nuclear polyadenylation-dependent antisense transcript catabolic process"/>
    <property type="evidence" value="ECO:0007669"/>
    <property type="project" value="TreeGrafter"/>
</dbReference>
<dbReference type="InterPro" id="IPR012588">
    <property type="entry name" value="Exosome-assoc_fac_Rrp6_N"/>
</dbReference>
<dbReference type="GO" id="GO:0071037">
    <property type="term" value="P:nuclear polyadenylation-dependent snRNA catabolic process"/>
    <property type="evidence" value="ECO:0007669"/>
    <property type="project" value="TreeGrafter"/>
</dbReference>
<dbReference type="GO" id="GO:0000166">
    <property type="term" value="F:nucleotide binding"/>
    <property type="evidence" value="ECO:0007669"/>
    <property type="project" value="InterPro"/>
</dbReference>
<evidence type="ECO:0000256" key="2">
    <source>
        <dbReference type="ARBA" id="ARBA00022552"/>
    </source>
</evidence>
<dbReference type="GO" id="GO:0000176">
    <property type="term" value="C:nuclear exosome (RNase complex)"/>
    <property type="evidence" value="ECO:0007669"/>
    <property type="project" value="InterPro"/>
</dbReference>
<evidence type="ECO:0000256" key="3">
    <source>
        <dbReference type="ARBA" id="ARBA00022722"/>
    </source>
</evidence>
<gene>
    <name evidence="11" type="primary">RRP6</name>
    <name evidence="11" type="ORF">EC957_005266</name>
</gene>
<dbReference type="InterPro" id="IPR002121">
    <property type="entry name" value="HRDC_dom"/>
</dbReference>
<keyword evidence="7" id="KW-0539">Nucleus</keyword>
<keyword evidence="6" id="KW-0269">Exonuclease</keyword>
<evidence type="ECO:0000256" key="5">
    <source>
        <dbReference type="ARBA" id="ARBA00022835"/>
    </source>
</evidence>
<dbReference type="PROSITE" id="PS50967">
    <property type="entry name" value="HRDC"/>
    <property type="match status" value="1"/>
</dbReference>
<dbReference type="InterPro" id="IPR002562">
    <property type="entry name" value="3'-5'_exonuclease_dom"/>
</dbReference>
<dbReference type="GO" id="GO:0071036">
    <property type="term" value="P:nuclear polyadenylation-dependent snoRNA catabolic process"/>
    <property type="evidence" value="ECO:0007669"/>
    <property type="project" value="TreeGrafter"/>
</dbReference>
<proteinExistence type="inferred from homology"/>
<dbReference type="GO" id="GO:0000175">
    <property type="term" value="F:3'-5'-RNA exonuclease activity"/>
    <property type="evidence" value="ECO:0007669"/>
    <property type="project" value="InterPro"/>
</dbReference>
<keyword evidence="3" id="KW-0540">Nuclease</keyword>
<dbReference type="Pfam" id="PF08066">
    <property type="entry name" value="PMC2NT"/>
    <property type="match status" value="1"/>
</dbReference>
<dbReference type="InterPro" id="IPR036397">
    <property type="entry name" value="RNaseH_sf"/>
</dbReference>
<keyword evidence="5" id="KW-0271">Exosome</keyword>
<evidence type="ECO:0000256" key="7">
    <source>
        <dbReference type="ARBA" id="ARBA00023242"/>
    </source>
</evidence>
<dbReference type="GO" id="GO:0071035">
    <property type="term" value="P:nuclear polyadenylation-dependent rRNA catabolic process"/>
    <property type="evidence" value="ECO:0007669"/>
    <property type="project" value="TreeGrafter"/>
</dbReference>
<keyword evidence="2" id="KW-0698">rRNA processing</keyword>
<dbReference type="FunFam" id="1.10.150.80:FF:000001">
    <property type="entry name" value="Putative exosome component 10"/>
    <property type="match status" value="1"/>
</dbReference>
<dbReference type="EMBL" id="JAAAXW010000024">
    <property type="protein sequence ID" value="KAF9548914.1"/>
    <property type="molecule type" value="Genomic_DNA"/>
</dbReference>
<evidence type="ECO:0000313" key="11">
    <source>
        <dbReference type="EMBL" id="KAF9548914.1"/>
    </source>
</evidence>
<dbReference type="GO" id="GO:0071051">
    <property type="term" value="P:poly(A)-dependent snoRNA 3'-end processing"/>
    <property type="evidence" value="ECO:0007669"/>
    <property type="project" value="TreeGrafter"/>
</dbReference>
<dbReference type="AlphaFoldDB" id="A0A9P6FE95"/>
<evidence type="ECO:0000256" key="1">
    <source>
        <dbReference type="ARBA" id="ARBA00004123"/>
    </source>
</evidence>
<feature type="compositionally biased region" description="Polar residues" evidence="9">
    <location>
        <begin position="856"/>
        <end position="865"/>
    </location>
</feature>
<dbReference type="GO" id="GO:0000467">
    <property type="term" value="P:exonucleolytic trimming to generate mature 3'-end of 5.8S rRNA from tricistronic rRNA transcript (SSU-rRNA, 5.8S rRNA, LSU-rRNA)"/>
    <property type="evidence" value="ECO:0007669"/>
    <property type="project" value="InterPro"/>
</dbReference>
<feature type="compositionally biased region" description="Low complexity" evidence="9">
    <location>
        <begin position="765"/>
        <end position="779"/>
    </location>
</feature>
<evidence type="ECO:0000313" key="12">
    <source>
        <dbReference type="Proteomes" id="UP000723463"/>
    </source>
</evidence>
<dbReference type="SUPFAM" id="SSF47819">
    <property type="entry name" value="HRDC-like"/>
    <property type="match status" value="1"/>
</dbReference>
<dbReference type="InterPro" id="IPR044876">
    <property type="entry name" value="HRDC_dom_sf"/>
</dbReference>
<evidence type="ECO:0000259" key="10">
    <source>
        <dbReference type="PROSITE" id="PS50967"/>
    </source>
</evidence>